<dbReference type="Gene3D" id="3.40.50.10860">
    <property type="entry name" value="Leucine Dehydrogenase, chain A, domain 1"/>
    <property type="match status" value="1"/>
</dbReference>
<dbReference type="SUPFAM" id="SSF53223">
    <property type="entry name" value="Aminoacid dehydrogenase-like, N-terminal domain"/>
    <property type="match status" value="1"/>
</dbReference>
<dbReference type="Pfam" id="PF08501">
    <property type="entry name" value="Shikimate_dh_N"/>
    <property type="match status" value="1"/>
</dbReference>
<keyword evidence="6 8" id="KW-0057">Aromatic amino acid biosynthesis</keyword>
<dbReference type="SUPFAM" id="SSF51735">
    <property type="entry name" value="NAD(P)-binding Rossmann-fold domains"/>
    <property type="match status" value="1"/>
</dbReference>
<feature type="binding site" evidence="8">
    <location>
        <position position="250"/>
    </location>
    <ligand>
        <name>shikimate</name>
        <dbReference type="ChEBI" id="CHEBI:36208"/>
    </ligand>
</feature>
<feature type="domain" description="Quinate/shikimate 5-dehydrogenase/glutamyl-tRNA reductase" evidence="9">
    <location>
        <begin position="126"/>
        <end position="195"/>
    </location>
</feature>
<dbReference type="NCBIfam" id="NF001312">
    <property type="entry name" value="PRK00258.1-4"/>
    <property type="match status" value="1"/>
</dbReference>
<dbReference type="PANTHER" id="PTHR21089">
    <property type="entry name" value="SHIKIMATE DEHYDROGENASE"/>
    <property type="match status" value="1"/>
</dbReference>
<feature type="binding site" evidence="8">
    <location>
        <begin position="131"/>
        <end position="135"/>
    </location>
    <ligand>
        <name>NADP(+)</name>
        <dbReference type="ChEBI" id="CHEBI:58349"/>
    </ligand>
</feature>
<dbReference type="EMBL" id="JAXAFJ010000013">
    <property type="protein sequence ID" value="MDX6807530.1"/>
    <property type="molecule type" value="Genomic_DNA"/>
</dbReference>
<evidence type="ECO:0000256" key="4">
    <source>
        <dbReference type="ARBA" id="ARBA00022857"/>
    </source>
</evidence>
<dbReference type="InterPro" id="IPR022893">
    <property type="entry name" value="Shikimate_DH_fam"/>
</dbReference>
<keyword evidence="4 8" id="KW-0521">NADP</keyword>
<keyword evidence="3 8" id="KW-0028">Amino-acid biosynthesis</keyword>
<feature type="domain" description="Shikimate dehydrogenase substrate binding N-terminal" evidence="10">
    <location>
        <begin position="9"/>
        <end position="91"/>
    </location>
</feature>
<dbReference type="InterPro" id="IPR013708">
    <property type="entry name" value="Shikimate_DH-bd_N"/>
</dbReference>
<evidence type="ECO:0000256" key="1">
    <source>
        <dbReference type="ARBA" id="ARBA00004871"/>
    </source>
</evidence>
<dbReference type="Pfam" id="PF18317">
    <property type="entry name" value="SDH_C"/>
    <property type="match status" value="1"/>
</dbReference>
<protein>
    <recommendedName>
        <fullName evidence="2 8">Shikimate dehydrogenase (NADP(+))</fullName>
        <shortName evidence="8">SDH</shortName>
        <ecNumber evidence="2 8">1.1.1.25</ecNumber>
    </recommendedName>
</protein>
<feature type="binding site" evidence="8">
    <location>
        <position position="89"/>
    </location>
    <ligand>
        <name>shikimate</name>
        <dbReference type="ChEBI" id="CHEBI:36208"/>
    </ligand>
</feature>
<comment type="catalytic activity">
    <reaction evidence="7 8">
        <text>shikimate + NADP(+) = 3-dehydroshikimate + NADPH + H(+)</text>
        <dbReference type="Rhea" id="RHEA:17737"/>
        <dbReference type="ChEBI" id="CHEBI:15378"/>
        <dbReference type="ChEBI" id="CHEBI:16630"/>
        <dbReference type="ChEBI" id="CHEBI:36208"/>
        <dbReference type="ChEBI" id="CHEBI:57783"/>
        <dbReference type="ChEBI" id="CHEBI:58349"/>
        <dbReference type="EC" id="1.1.1.25"/>
    </reaction>
</comment>
<dbReference type="InterPro" id="IPR011342">
    <property type="entry name" value="Shikimate_DH"/>
</dbReference>
<organism evidence="12 13">
    <name type="scientific">Terrihabitans rhizophilus</name>
    <dbReference type="NCBI Taxonomy" id="3092662"/>
    <lineage>
        <taxon>Bacteria</taxon>
        <taxon>Pseudomonadati</taxon>
        <taxon>Pseudomonadota</taxon>
        <taxon>Alphaproteobacteria</taxon>
        <taxon>Hyphomicrobiales</taxon>
        <taxon>Terrihabitans</taxon>
    </lineage>
</organism>
<feature type="binding site" evidence="8">
    <location>
        <position position="64"/>
    </location>
    <ligand>
        <name>shikimate</name>
        <dbReference type="ChEBI" id="CHEBI:36208"/>
    </ligand>
</feature>
<evidence type="ECO:0000259" key="9">
    <source>
        <dbReference type="Pfam" id="PF01488"/>
    </source>
</evidence>
<dbReference type="RefSeq" id="WP_319845673.1">
    <property type="nucleotide sequence ID" value="NZ_JAXAFJ010000013.1"/>
</dbReference>
<comment type="similarity">
    <text evidence="8">Belongs to the shikimate dehydrogenase family.</text>
</comment>
<keyword evidence="13" id="KW-1185">Reference proteome</keyword>
<evidence type="ECO:0000256" key="5">
    <source>
        <dbReference type="ARBA" id="ARBA00023002"/>
    </source>
</evidence>
<evidence type="ECO:0000256" key="7">
    <source>
        <dbReference type="ARBA" id="ARBA00049442"/>
    </source>
</evidence>
<feature type="binding site" evidence="8">
    <location>
        <position position="243"/>
    </location>
    <ligand>
        <name>NADP(+)</name>
        <dbReference type="ChEBI" id="CHEBI:58349"/>
    </ligand>
</feature>
<dbReference type="GO" id="GO:0004764">
    <property type="term" value="F:shikimate 3-dehydrogenase (NADP+) activity"/>
    <property type="evidence" value="ECO:0007669"/>
    <property type="project" value="UniProtKB-EC"/>
</dbReference>
<gene>
    <name evidence="8" type="primary">aroE</name>
    <name evidence="12" type="ORF">SCD90_15795</name>
</gene>
<dbReference type="InterPro" id="IPR036291">
    <property type="entry name" value="NAD(P)-bd_dom_sf"/>
</dbReference>
<accession>A0ABU4RRP6</accession>
<sequence length="282" mass="30002">MTDAPRACVIGWPIAHSRSPMIHGYWLAQHGIAGSYGKTAVHPDDLGAFMQRVRSGEFRGCNVTVPHKEAVMSHLDEITETARAIGAVNTVWRDDDGRLVGDNTDARGFLSNLDELVPGWDKAPLRAVVLGAGGAARALAYGLAGRGAERITLLNRSLDRAIALAGDIGGVVQARPLDEAGPAMADATLLANATSLGMTGKDPLDLDLDALPLDAVVSDIVYVPLETDLLRQAAMRGHRTAEGLGMLLHQAVPGFERWFGTRPAVDPRLRSLVEADIRSALP</sequence>
<feature type="active site" description="Proton acceptor" evidence="8">
    <location>
        <position position="68"/>
    </location>
</feature>
<feature type="domain" description="SDH C-terminal" evidence="11">
    <location>
        <begin position="243"/>
        <end position="266"/>
    </location>
</feature>
<dbReference type="InterPro" id="IPR046346">
    <property type="entry name" value="Aminoacid_DH-like_N_sf"/>
</dbReference>
<dbReference type="NCBIfam" id="TIGR00507">
    <property type="entry name" value="aroE"/>
    <property type="match status" value="1"/>
</dbReference>
<feature type="binding site" evidence="8">
    <location>
        <position position="105"/>
    </location>
    <ligand>
        <name>shikimate</name>
        <dbReference type="ChEBI" id="CHEBI:36208"/>
    </ligand>
</feature>
<dbReference type="EC" id="1.1.1.25" evidence="2 8"/>
<comment type="function">
    <text evidence="8">Involved in the biosynthesis of the chorismate, which leads to the biosynthesis of aromatic amino acids. Catalyzes the reversible NADPH linked reduction of 3-dehydroshikimate (DHSA) to yield shikimate (SA).</text>
</comment>
<proteinExistence type="inferred from homology"/>
<comment type="pathway">
    <text evidence="1 8">Metabolic intermediate biosynthesis; chorismate biosynthesis; chorismate from D-erythrose 4-phosphate and phosphoenolpyruvate: step 4/7.</text>
</comment>
<evidence type="ECO:0000313" key="12">
    <source>
        <dbReference type="EMBL" id="MDX6807530.1"/>
    </source>
</evidence>
<comment type="subunit">
    <text evidence="8">Homodimer.</text>
</comment>
<dbReference type="Proteomes" id="UP001274321">
    <property type="component" value="Unassembled WGS sequence"/>
</dbReference>
<comment type="caution">
    <text evidence="12">The sequence shown here is derived from an EMBL/GenBank/DDBJ whole genome shotgun (WGS) entry which is preliminary data.</text>
</comment>
<evidence type="ECO:0000256" key="6">
    <source>
        <dbReference type="ARBA" id="ARBA00023141"/>
    </source>
</evidence>
<keyword evidence="5 8" id="KW-0560">Oxidoreductase</keyword>
<feature type="binding site" evidence="8">
    <location>
        <begin position="17"/>
        <end position="19"/>
    </location>
    <ligand>
        <name>shikimate</name>
        <dbReference type="ChEBI" id="CHEBI:36208"/>
    </ligand>
</feature>
<name>A0ABU4RRP6_9HYPH</name>
<dbReference type="Pfam" id="PF01488">
    <property type="entry name" value="Shikimate_DH"/>
    <property type="match status" value="1"/>
</dbReference>
<evidence type="ECO:0000313" key="13">
    <source>
        <dbReference type="Proteomes" id="UP001274321"/>
    </source>
</evidence>
<feature type="binding site" evidence="8">
    <location>
        <position position="222"/>
    </location>
    <ligand>
        <name>shikimate</name>
        <dbReference type="ChEBI" id="CHEBI:36208"/>
    </ligand>
</feature>
<comment type="caution">
    <text evidence="8">Lacks conserved residue(s) required for the propagation of feature annotation.</text>
</comment>
<dbReference type="InterPro" id="IPR006151">
    <property type="entry name" value="Shikm_DH/Glu-tRNA_Rdtase"/>
</dbReference>
<dbReference type="CDD" id="cd01065">
    <property type="entry name" value="NAD_bind_Shikimate_DH"/>
    <property type="match status" value="1"/>
</dbReference>
<feature type="binding site" evidence="8">
    <location>
        <position position="220"/>
    </location>
    <ligand>
        <name>NADP(+)</name>
        <dbReference type="ChEBI" id="CHEBI:58349"/>
    </ligand>
</feature>
<dbReference type="HAMAP" id="MF_00222">
    <property type="entry name" value="Shikimate_DH_AroE"/>
    <property type="match status" value="1"/>
</dbReference>
<dbReference type="PANTHER" id="PTHR21089:SF1">
    <property type="entry name" value="BIFUNCTIONAL 3-DEHYDROQUINATE DEHYDRATASE_SHIKIMATE DEHYDROGENASE, CHLOROPLASTIC"/>
    <property type="match status" value="1"/>
</dbReference>
<evidence type="ECO:0000256" key="3">
    <source>
        <dbReference type="ARBA" id="ARBA00022605"/>
    </source>
</evidence>
<dbReference type="Gene3D" id="3.40.50.720">
    <property type="entry name" value="NAD(P)-binding Rossmann-like Domain"/>
    <property type="match status" value="1"/>
</dbReference>
<dbReference type="InterPro" id="IPR041121">
    <property type="entry name" value="SDH_C"/>
</dbReference>
<evidence type="ECO:0000259" key="10">
    <source>
        <dbReference type="Pfam" id="PF08501"/>
    </source>
</evidence>
<feature type="binding site" evidence="8">
    <location>
        <position position="80"/>
    </location>
    <ligand>
        <name>NADP(+)</name>
        <dbReference type="ChEBI" id="CHEBI:58349"/>
    </ligand>
</feature>
<evidence type="ECO:0000256" key="8">
    <source>
        <dbReference type="HAMAP-Rule" id="MF_00222"/>
    </source>
</evidence>
<evidence type="ECO:0000259" key="11">
    <source>
        <dbReference type="Pfam" id="PF18317"/>
    </source>
</evidence>
<evidence type="ECO:0000256" key="2">
    <source>
        <dbReference type="ARBA" id="ARBA00012962"/>
    </source>
</evidence>
<reference evidence="12 13" key="1">
    <citation type="submission" date="2023-11" db="EMBL/GenBank/DDBJ databases">
        <authorList>
            <person name="Bao R."/>
        </authorList>
    </citation>
    <scope>NUCLEOTIDE SEQUENCE [LARGE SCALE GENOMIC DNA]</scope>
    <source>
        <strain evidence="12 13">PJ23</strain>
    </source>
</reference>